<feature type="region of interest" description="Disordered" evidence="1">
    <location>
        <begin position="126"/>
        <end position="153"/>
    </location>
</feature>
<dbReference type="Proteomes" id="UP000321567">
    <property type="component" value="Unassembled WGS sequence"/>
</dbReference>
<dbReference type="AlphaFoldDB" id="A0A512H702"/>
<evidence type="ECO:0000256" key="1">
    <source>
        <dbReference type="SAM" id="MobiDB-lite"/>
    </source>
</evidence>
<evidence type="ECO:0000313" key="3">
    <source>
        <dbReference type="EMBL" id="GEO81227.1"/>
    </source>
</evidence>
<dbReference type="Pfam" id="PF09923">
    <property type="entry name" value="DUF2155"/>
    <property type="match status" value="1"/>
</dbReference>
<gene>
    <name evidence="3" type="ORF">ROR02_13580</name>
</gene>
<dbReference type="InterPro" id="IPR019225">
    <property type="entry name" value="DUF2155"/>
</dbReference>
<organism evidence="3 4">
    <name type="scientific">Pararhodospirillum oryzae</name>
    <dbReference type="NCBI Taxonomy" id="478448"/>
    <lineage>
        <taxon>Bacteria</taxon>
        <taxon>Pseudomonadati</taxon>
        <taxon>Pseudomonadota</taxon>
        <taxon>Alphaproteobacteria</taxon>
        <taxon>Rhodospirillales</taxon>
        <taxon>Rhodospirillaceae</taxon>
        <taxon>Pararhodospirillum</taxon>
    </lineage>
</organism>
<accession>A0A512H702</accession>
<dbReference type="OrthoDB" id="9810376at2"/>
<feature type="chain" id="PRO_5021719772" evidence="2">
    <location>
        <begin position="23"/>
        <end position="153"/>
    </location>
</feature>
<dbReference type="RefSeq" id="WP_147163267.1">
    <property type="nucleotide sequence ID" value="NZ_BJZO01000029.1"/>
</dbReference>
<evidence type="ECO:0000256" key="2">
    <source>
        <dbReference type="SAM" id="SignalP"/>
    </source>
</evidence>
<proteinExistence type="predicted"/>
<protein>
    <submittedName>
        <fullName evidence="3">Cellulase</fullName>
    </submittedName>
</protein>
<comment type="caution">
    <text evidence="3">The sequence shown here is derived from an EMBL/GenBank/DDBJ whole genome shotgun (WGS) entry which is preliminary data.</text>
</comment>
<name>A0A512H702_9PROT</name>
<keyword evidence="4" id="KW-1185">Reference proteome</keyword>
<evidence type="ECO:0000313" key="4">
    <source>
        <dbReference type="Proteomes" id="UP000321567"/>
    </source>
</evidence>
<keyword evidence="2" id="KW-0732">Signal</keyword>
<reference evidence="3 4" key="1">
    <citation type="submission" date="2019-07" db="EMBL/GenBank/DDBJ databases">
        <title>Whole genome shotgun sequence of Rhodospirillum oryzae NBRC 107573.</title>
        <authorList>
            <person name="Hosoyama A."/>
            <person name="Uohara A."/>
            <person name="Ohji S."/>
            <person name="Ichikawa N."/>
        </authorList>
    </citation>
    <scope>NUCLEOTIDE SEQUENCE [LARGE SCALE GENOMIC DNA]</scope>
    <source>
        <strain evidence="3 4">NBRC 107573</strain>
    </source>
</reference>
<feature type="signal peptide" evidence="2">
    <location>
        <begin position="1"/>
        <end position="22"/>
    </location>
</feature>
<sequence length="153" mass="15997">MRTLVALVTVLGGIGIAAPAGAEDIQAQTARLGWLDKITARIGEVRVDVGTATRLGVLSITVRSCVRRVPPDDPESAAYLDITELAEGEPARDVFHGWMFASSPALSAMDHSVYDVWVLRCEIPSDAETGGTEVPDDGSATPAPSDSGPAPLD</sequence>
<dbReference type="EMBL" id="BJZO01000029">
    <property type="protein sequence ID" value="GEO81227.1"/>
    <property type="molecule type" value="Genomic_DNA"/>
</dbReference>